<name>A0AA96ZX56_9EURY</name>
<protein>
    <submittedName>
        <fullName evidence="2">Uncharacterized protein</fullName>
    </submittedName>
</protein>
<feature type="transmembrane region" description="Helical" evidence="1">
    <location>
        <begin position="119"/>
        <end position="142"/>
    </location>
</feature>
<gene>
    <name evidence="2" type="ORF">MsAm2_04490</name>
</gene>
<dbReference type="AlphaFoldDB" id="A0AA96ZX56"/>
<feature type="transmembrane region" description="Helical" evidence="1">
    <location>
        <begin position="90"/>
        <end position="107"/>
    </location>
</feature>
<evidence type="ECO:0000256" key="1">
    <source>
        <dbReference type="SAM" id="Phobius"/>
    </source>
</evidence>
<keyword evidence="1" id="KW-0812">Transmembrane</keyword>
<proteinExistence type="predicted"/>
<feature type="transmembrane region" description="Helical" evidence="1">
    <location>
        <begin position="42"/>
        <end position="62"/>
    </location>
</feature>
<accession>A0AA96ZX56</accession>
<keyword evidence="1" id="KW-0472">Membrane</keyword>
<feature type="transmembrane region" description="Helical" evidence="1">
    <location>
        <begin position="12"/>
        <end position="36"/>
    </location>
</feature>
<keyword evidence="1" id="KW-1133">Transmembrane helix</keyword>
<organism evidence="2 3">
    <name type="scientific">Methanolapillus ohkumae</name>
    <dbReference type="NCBI Taxonomy" id="3028298"/>
    <lineage>
        <taxon>Archaea</taxon>
        <taxon>Methanobacteriati</taxon>
        <taxon>Methanobacteriota</taxon>
        <taxon>Stenosarchaea group</taxon>
        <taxon>Methanomicrobia</taxon>
        <taxon>Methanosarcinales</taxon>
        <taxon>Methanosarcinaceae</taxon>
        <taxon>Methanolapillus</taxon>
    </lineage>
</organism>
<evidence type="ECO:0000313" key="2">
    <source>
        <dbReference type="EMBL" id="WNY26677.1"/>
    </source>
</evidence>
<evidence type="ECO:0000313" key="3">
    <source>
        <dbReference type="Proteomes" id="UP001304970"/>
    </source>
</evidence>
<dbReference type="EMBL" id="CP131061">
    <property type="protein sequence ID" value="WNY26677.1"/>
    <property type="molecule type" value="Genomic_DNA"/>
</dbReference>
<sequence length="148" mass="16589">MKYFKPTNQNNIQNNIILFVILLAIGFASVIAYYFGPLSQSILPAIAAAFFYVFGSLVYGLLSKGTAKSALFGFVLTLPFLYVFRNSSVFFLAFAIPFVQAAIGYYSSKNESDLDVKGFYYLALVFLMILLVFMTPLIYFPLTNLKKS</sequence>
<keyword evidence="3" id="KW-1185">Reference proteome</keyword>
<reference evidence="2 3" key="1">
    <citation type="submission" date="2023-07" db="EMBL/GenBank/DDBJ databases">
        <title>Closed genome sequence of Methanosarcinaceae archaeon Am2.</title>
        <authorList>
            <person name="Poehlein A."/>
            <person name="Protasov E."/>
            <person name="Platt K."/>
            <person name="Reeh H."/>
            <person name="Daniel R."/>
            <person name="Brune A."/>
        </authorList>
    </citation>
    <scope>NUCLEOTIDE SEQUENCE [LARGE SCALE GENOMIC DNA]</scope>
    <source>
        <strain evidence="2 3">Am2</strain>
    </source>
</reference>
<dbReference type="Proteomes" id="UP001304970">
    <property type="component" value="Chromosome"/>
</dbReference>